<keyword evidence="1" id="KW-0805">Transcription regulation</keyword>
<gene>
    <name evidence="6" type="ORF">OJ962_22105</name>
</gene>
<dbReference type="EMBL" id="JAPCID010000036">
    <property type="protein sequence ID" value="MDA0140208.1"/>
    <property type="molecule type" value="Genomic_DNA"/>
</dbReference>
<accession>A0ABT4RNS0</accession>
<feature type="domain" description="RNA polymerase sigma-70 region 2" evidence="5">
    <location>
        <begin position="21"/>
        <end position="83"/>
    </location>
</feature>
<dbReference type="Pfam" id="PF04542">
    <property type="entry name" value="Sigma70_r2"/>
    <property type="match status" value="1"/>
</dbReference>
<keyword evidence="2" id="KW-0731">Sigma factor</keyword>
<dbReference type="RefSeq" id="WP_202956807.1">
    <property type="nucleotide sequence ID" value="NZ_JAPCID010000036.1"/>
</dbReference>
<dbReference type="InterPro" id="IPR039425">
    <property type="entry name" value="RNA_pol_sigma-70-like"/>
</dbReference>
<sequence length="119" mass="12792">MTDAELIARSLTAPGAFEGVFERHFGVVFRYLRRRCGDAAEDLAAETFTRAFAGRAGYGLARADAPPWLFGIATNVLRAHRRDVTVPGLAERAVEIDADARLDAAAAPCARVWPAPAPP</sequence>
<protein>
    <recommendedName>
        <fullName evidence="5">RNA polymerase sigma-70 region 2 domain-containing protein</fullName>
    </recommendedName>
</protein>
<keyword evidence="3" id="KW-0238">DNA-binding</keyword>
<proteinExistence type="predicted"/>
<dbReference type="SUPFAM" id="SSF88946">
    <property type="entry name" value="Sigma2 domain of RNA polymerase sigma factors"/>
    <property type="match status" value="1"/>
</dbReference>
<dbReference type="PANTHER" id="PTHR43133:SF8">
    <property type="entry name" value="RNA POLYMERASE SIGMA FACTOR HI_1459-RELATED"/>
    <property type="match status" value="1"/>
</dbReference>
<dbReference type="Gene3D" id="1.10.1740.10">
    <property type="match status" value="1"/>
</dbReference>
<keyword evidence="4" id="KW-0804">Transcription</keyword>
<dbReference type="PANTHER" id="PTHR43133">
    <property type="entry name" value="RNA POLYMERASE ECF-TYPE SIGMA FACTO"/>
    <property type="match status" value="1"/>
</dbReference>
<evidence type="ECO:0000313" key="7">
    <source>
        <dbReference type="Proteomes" id="UP001147700"/>
    </source>
</evidence>
<evidence type="ECO:0000256" key="2">
    <source>
        <dbReference type="ARBA" id="ARBA00023082"/>
    </source>
</evidence>
<name>A0ABT4RNS0_9ACTN</name>
<organism evidence="6 7">
    <name type="scientific">Solirubrobacter deserti</name>
    <dbReference type="NCBI Taxonomy" id="2282478"/>
    <lineage>
        <taxon>Bacteria</taxon>
        <taxon>Bacillati</taxon>
        <taxon>Actinomycetota</taxon>
        <taxon>Thermoleophilia</taxon>
        <taxon>Solirubrobacterales</taxon>
        <taxon>Solirubrobacteraceae</taxon>
        <taxon>Solirubrobacter</taxon>
    </lineage>
</organism>
<dbReference type="Proteomes" id="UP001147700">
    <property type="component" value="Unassembled WGS sequence"/>
</dbReference>
<evidence type="ECO:0000259" key="5">
    <source>
        <dbReference type="Pfam" id="PF04542"/>
    </source>
</evidence>
<keyword evidence="7" id="KW-1185">Reference proteome</keyword>
<evidence type="ECO:0000256" key="1">
    <source>
        <dbReference type="ARBA" id="ARBA00023015"/>
    </source>
</evidence>
<evidence type="ECO:0000256" key="4">
    <source>
        <dbReference type="ARBA" id="ARBA00023163"/>
    </source>
</evidence>
<dbReference type="InterPro" id="IPR013325">
    <property type="entry name" value="RNA_pol_sigma_r2"/>
</dbReference>
<comment type="caution">
    <text evidence="6">The sequence shown here is derived from an EMBL/GenBank/DDBJ whole genome shotgun (WGS) entry which is preliminary data.</text>
</comment>
<reference evidence="6" key="1">
    <citation type="submission" date="2022-10" db="EMBL/GenBank/DDBJ databases">
        <title>The WGS of Solirubrobacter sp. CPCC 204708.</title>
        <authorList>
            <person name="Jiang Z."/>
        </authorList>
    </citation>
    <scope>NUCLEOTIDE SEQUENCE</scope>
    <source>
        <strain evidence="6">CPCC 204708</strain>
    </source>
</reference>
<evidence type="ECO:0000256" key="3">
    <source>
        <dbReference type="ARBA" id="ARBA00023125"/>
    </source>
</evidence>
<evidence type="ECO:0000313" key="6">
    <source>
        <dbReference type="EMBL" id="MDA0140208.1"/>
    </source>
</evidence>
<dbReference type="InterPro" id="IPR007627">
    <property type="entry name" value="RNA_pol_sigma70_r2"/>
</dbReference>